<evidence type="ECO:0000313" key="3">
    <source>
        <dbReference type="Proteomes" id="UP000366872"/>
    </source>
</evidence>
<feature type="domain" description="Rhodanese" evidence="1">
    <location>
        <begin position="62"/>
        <end position="149"/>
    </location>
</feature>
<dbReference type="Gene3D" id="3.40.250.10">
    <property type="entry name" value="Rhodanese-like domain"/>
    <property type="match status" value="1"/>
</dbReference>
<dbReference type="PROSITE" id="PS50206">
    <property type="entry name" value="RHODANESE_3"/>
    <property type="match status" value="1"/>
</dbReference>
<dbReference type="CDD" id="cd00158">
    <property type="entry name" value="RHOD"/>
    <property type="match status" value="1"/>
</dbReference>
<dbReference type="RefSeq" id="WP_136083305.1">
    <property type="nucleotide sequence ID" value="NZ_CAAHFG010000005.1"/>
</dbReference>
<keyword evidence="3" id="KW-1185">Reference proteome</keyword>
<sequence length="155" mass="16942">MNVTVKQIGIILLVSGFLALVSNLVHPRRIPWVQDWSGHVEAKARKLGIGVIPLSGALERFKQSGSVFIDARSPEEYAKGHIPGSLSVPLNSLDEQFETIGNLIDSGRELVVYCRNRECDDALVLATELKGIGATNLIYYVDGFDAWIKYGGASE</sequence>
<accession>A0A6C2UCH6</accession>
<reference evidence="2 3" key="1">
    <citation type="submission" date="2019-04" db="EMBL/GenBank/DDBJ databases">
        <authorList>
            <person name="Van Vliet M D."/>
        </authorList>
    </citation>
    <scope>NUCLEOTIDE SEQUENCE [LARGE SCALE GENOMIC DNA]</scope>
    <source>
        <strain evidence="2 3">F1</strain>
    </source>
</reference>
<gene>
    <name evidence="2" type="ORF">PDESU_06442</name>
</gene>
<dbReference type="SUPFAM" id="SSF52821">
    <property type="entry name" value="Rhodanese/Cell cycle control phosphatase"/>
    <property type="match status" value="1"/>
</dbReference>
<evidence type="ECO:0000259" key="1">
    <source>
        <dbReference type="PROSITE" id="PS50206"/>
    </source>
</evidence>
<name>A0A6C2UCH6_PONDE</name>
<dbReference type="Pfam" id="PF00581">
    <property type="entry name" value="Rhodanese"/>
    <property type="match status" value="1"/>
</dbReference>
<dbReference type="InterPro" id="IPR036873">
    <property type="entry name" value="Rhodanese-like_dom_sf"/>
</dbReference>
<proteinExistence type="predicted"/>
<evidence type="ECO:0000313" key="2">
    <source>
        <dbReference type="EMBL" id="VGO17840.1"/>
    </source>
</evidence>
<protein>
    <recommendedName>
        <fullName evidence="1">Rhodanese domain-containing protein</fullName>
    </recommendedName>
</protein>
<dbReference type="InterPro" id="IPR001763">
    <property type="entry name" value="Rhodanese-like_dom"/>
</dbReference>
<dbReference type="AlphaFoldDB" id="A0A6C2UCH6"/>
<organism evidence="2 3">
    <name type="scientific">Pontiella desulfatans</name>
    <dbReference type="NCBI Taxonomy" id="2750659"/>
    <lineage>
        <taxon>Bacteria</taxon>
        <taxon>Pseudomonadati</taxon>
        <taxon>Kiritimatiellota</taxon>
        <taxon>Kiritimatiellia</taxon>
        <taxon>Kiritimatiellales</taxon>
        <taxon>Pontiellaceae</taxon>
        <taxon>Pontiella</taxon>
    </lineage>
</organism>
<dbReference type="SMART" id="SM00450">
    <property type="entry name" value="RHOD"/>
    <property type="match status" value="1"/>
</dbReference>
<dbReference type="Proteomes" id="UP000366872">
    <property type="component" value="Unassembled WGS sequence"/>
</dbReference>
<dbReference type="EMBL" id="CAAHFG010000005">
    <property type="protein sequence ID" value="VGO17840.1"/>
    <property type="molecule type" value="Genomic_DNA"/>
</dbReference>